<keyword evidence="1" id="KW-1133">Transmembrane helix</keyword>
<keyword evidence="1" id="KW-0812">Transmembrane</keyword>
<dbReference type="Pfam" id="PF15932">
    <property type="entry name" value="DUF4748"/>
    <property type="match status" value="1"/>
</dbReference>
<evidence type="ECO:0000313" key="3">
    <source>
        <dbReference type="RefSeq" id="XP_015039274.1"/>
    </source>
</evidence>
<organism evidence="2 3">
    <name type="scientific">Drosophila pseudoobscura pseudoobscura</name>
    <name type="common">Fruit fly</name>
    <dbReference type="NCBI Taxonomy" id="46245"/>
    <lineage>
        <taxon>Eukaryota</taxon>
        <taxon>Metazoa</taxon>
        <taxon>Ecdysozoa</taxon>
        <taxon>Arthropoda</taxon>
        <taxon>Hexapoda</taxon>
        <taxon>Insecta</taxon>
        <taxon>Pterygota</taxon>
        <taxon>Neoptera</taxon>
        <taxon>Endopterygota</taxon>
        <taxon>Diptera</taxon>
        <taxon>Brachycera</taxon>
        <taxon>Muscomorpha</taxon>
        <taxon>Ephydroidea</taxon>
        <taxon>Drosophilidae</taxon>
        <taxon>Drosophila</taxon>
        <taxon>Sophophora</taxon>
    </lineage>
</organism>
<dbReference type="RefSeq" id="XP_015039274.1">
    <property type="nucleotide sequence ID" value="XM_015183788.2"/>
</dbReference>
<reference evidence="3" key="2">
    <citation type="submission" date="2025-08" db="UniProtKB">
        <authorList>
            <consortium name="RefSeq"/>
        </authorList>
    </citation>
    <scope>IDENTIFICATION</scope>
    <source>
        <strain evidence="3">MV-25-SWS-2005</strain>
        <tissue evidence="3">Whole body</tissue>
    </source>
</reference>
<evidence type="ECO:0000256" key="1">
    <source>
        <dbReference type="SAM" id="Phobius"/>
    </source>
</evidence>
<dbReference type="InterPro" id="IPR031833">
    <property type="entry name" value="DUF4748"/>
</dbReference>
<feature type="transmembrane region" description="Helical" evidence="1">
    <location>
        <begin position="6"/>
        <end position="26"/>
    </location>
</feature>
<reference evidence="2" key="1">
    <citation type="submission" date="2024-06" db="UniProtKB">
        <authorList>
            <consortium name="RefSeq"/>
        </authorList>
    </citation>
    <scope>NUCLEOTIDE SEQUENCE [LARGE SCALE GENOMIC DNA]</scope>
    <source>
        <strain evidence="2">MV2-25</strain>
    </source>
</reference>
<keyword evidence="1" id="KW-0472">Membrane</keyword>
<name>A0A6I8VE33_DROPS</name>
<evidence type="ECO:0000313" key="2">
    <source>
        <dbReference type="Proteomes" id="UP000001819"/>
    </source>
</evidence>
<dbReference type="Proteomes" id="UP000001819">
    <property type="component" value="Chromosome 3"/>
</dbReference>
<gene>
    <name evidence="3" type="primary">LOC26533621</name>
</gene>
<dbReference type="InParanoid" id="A0A6I8VE33"/>
<accession>A0A6I8VE33</accession>
<dbReference type="FunCoup" id="A0A6I8VE33">
    <property type="interactions" value="87"/>
</dbReference>
<keyword evidence="2" id="KW-1185">Reference proteome</keyword>
<protein>
    <submittedName>
        <fullName evidence="3">Uncharacterized protein</fullName>
    </submittedName>
</protein>
<sequence>MTLGNAGRIAVCWGILTAGGVYAFVLSKQSVDSRRYESMRVRERMRKANHGDYDSSSSERRFD</sequence>
<dbReference type="Bgee" id="FBgn0272608">
    <property type="expression patterns" value="Expressed in female reproductive system and 3 other cell types or tissues"/>
</dbReference>
<dbReference type="KEGG" id="dpo:26533621"/>
<proteinExistence type="predicted"/>
<dbReference type="GeneID" id="26533621"/>
<dbReference type="AlphaFoldDB" id="A0A6I8VE33"/>